<protein>
    <submittedName>
        <fullName evidence="1">Uncharacterized protein</fullName>
    </submittedName>
</protein>
<reference evidence="1" key="1">
    <citation type="submission" date="2014-09" db="EMBL/GenBank/DDBJ databases">
        <authorList>
            <person name="Magalhaes I.L.F."/>
            <person name="Oliveira U."/>
            <person name="Santos F.R."/>
            <person name="Vidigal T.H.D.A."/>
            <person name="Brescovit A.D."/>
            <person name="Santos A.J."/>
        </authorList>
    </citation>
    <scope>NUCLEOTIDE SEQUENCE</scope>
    <source>
        <tissue evidence="1">Shoot tissue taken approximately 20 cm above the soil surface</tissue>
    </source>
</reference>
<sequence>MQRPKIPFLYLHRTCLIAIGSNCTTAIPPLWPPLLHTELPHLRRKFPLFQLISGHPELGGAPQDLLHQPLDRIRTLLVGIARAYAFFPRCGPWNQARFVAKLAISGEP</sequence>
<organism evidence="1">
    <name type="scientific">Arundo donax</name>
    <name type="common">Giant reed</name>
    <name type="synonym">Donax arundinaceus</name>
    <dbReference type="NCBI Taxonomy" id="35708"/>
    <lineage>
        <taxon>Eukaryota</taxon>
        <taxon>Viridiplantae</taxon>
        <taxon>Streptophyta</taxon>
        <taxon>Embryophyta</taxon>
        <taxon>Tracheophyta</taxon>
        <taxon>Spermatophyta</taxon>
        <taxon>Magnoliopsida</taxon>
        <taxon>Liliopsida</taxon>
        <taxon>Poales</taxon>
        <taxon>Poaceae</taxon>
        <taxon>PACMAD clade</taxon>
        <taxon>Arundinoideae</taxon>
        <taxon>Arundineae</taxon>
        <taxon>Arundo</taxon>
    </lineage>
</organism>
<evidence type="ECO:0000313" key="1">
    <source>
        <dbReference type="EMBL" id="JAD81568.1"/>
    </source>
</evidence>
<dbReference type="EMBL" id="GBRH01216327">
    <property type="protein sequence ID" value="JAD81568.1"/>
    <property type="molecule type" value="Transcribed_RNA"/>
</dbReference>
<dbReference type="AlphaFoldDB" id="A0A0A9D4F3"/>
<proteinExistence type="predicted"/>
<reference evidence="1" key="2">
    <citation type="journal article" date="2015" name="Data Brief">
        <title>Shoot transcriptome of the giant reed, Arundo donax.</title>
        <authorList>
            <person name="Barrero R.A."/>
            <person name="Guerrero F.D."/>
            <person name="Moolhuijzen P."/>
            <person name="Goolsby J.A."/>
            <person name="Tidwell J."/>
            <person name="Bellgard S.E."/>
            <person name="Bellgard M.I."/>
        </authorList>
    </citation>
    <scope>NUCLEOTIDE SEQUENCE</scope>
    <source>
        <tissue evidence="1">Shoot tissue taken approximately 20 cm above the soil surface</tissue>
    </source>
</reference>
<name>A0A0A9D4F3_ARUDO</name>
<accession>A0A0A9D4F3</accession>